<dbReference type="SUPFAM" id="SSF52058">
    <property type="entry name" value="L domain-like"/>
    <property type="match status" value="2"/>
</dbReference>
<proteinExistence type="predicted"/>
<organism evidence="3 4">
    <name type="scientific">Clunio marinus</name>
    <dbReference type="NCBI Taxonomy" id="568069"/>
    <lineage>
        <taxon>Eukaryota</taxon>
        <taxon>Metazoa</taxon>
        <taxon>Ecdysozoa</taxon>
        <taxon>Arthropoda</taxon>
        <taxon>Hexapoda</taxon>
        <taxon>Insecta</taxon>
        <taxon>Pterygota</taxon>
        <taxon>Neoptera</taxon>
        <taxon>Endopterygota</taxon>
        <taxon>Diptera</taxon>
        <taxon>Nematocera</taxon>
        <taxon>Chironomoidea</taxon>
        <taxon>Chironomidae</taxon>
        <taxon>Clunio</taxon>
    </lineage>
</organism>
<dbReference type="SMART" id="SM00365">
    <property type="entry name" value="LRR_SD22"/>
    <property type="match status" value="12"/>
</dbReference>
<dbReference type="InterPro" id="IPR032675">
    <property type="entry name" value="LRR_dom_sf"/>
</dbReference>
<dbReference type="InterPro" id="IPR050333">
    <property type="entry name" value="SLRP"/>
</dbReference>
<accession>A0A1J1I3Y9</accession>
<dbReference type="OrthoDB" id="9989103at2759"/>
<dbReference type="FunFam" id="3.80.10.10:FF:001164">
    <property type="entry name" value="GH01279p"/>
    <property type="match status" value="2"/>
</dbReference>
<dbReference type="PANTHER" id="PTHR45712">
    <property type="entry name" value="AGAP008170-PA"/>
    <property type="match status" value="1"/>
</dbReference>
<dbReference type="PANTHER" id="PTHR45712:SF22">
    <property type="entry name" value="INSULIN-LIKE GROWTH FACTOR-BINDING PROTEIN COMPLEX ACID LABILE SUBUNIT"/>
    <property type="match status" value="1"/>
</dbReference>
<dbReference type="SMART" id="SM00369">
    <property type="entry name" value="LRR_TYP"/>
    <property type="match status" value="14"/>
</dbReference>
<keyword evidence="1" id="KW-0433">Leucine-rich repeat</keyword>
<dbReference type="Proteomes" id="UP000183832">
    <property type="component" value="Unassembled WGS sequence"/>
</dbReference>
<dbReference type="Pfam" id="PF13855">
    <property type="entry name" value="LRR_8"/>
    <property type="match status" value="5"/>
</dbReference>
<dbReference type="STRING" id="568069.A0A1J1I3Y9"/>
<dbReference type="GO" id="GO:0005615">
    <property type="term" value="C:extracellular space"/>
    <property type="evidence" value="ECO:0007669"/>
    <property type="project" value="TreeGrafter"/>
</dbReference>
<evidence type="ECO:0000313" key="4">
    <source>
        <dbReference type="Proteomes" id="UP000183832"/>
    </source>
</evidence>
<evidence type="ECO:0000313" key="3">
    <source>
        <dbReference type="EMBL" id="CRK93089.1"/>
    </source>
</evidence>
<keyword evidence="2" id="KW-0677">Repeat</keyword>
<dbReference type="PROSITE" id="PS51450">
    <property type="entry name" value="LRR"/>
    <property type="match status" value="9"/>
</dbReference>
<dbReference type="Pfam" id="PF00560">
    <property type="entry name" value="LRR_1"/>
    <property type="match status" value="2"/>
</dbReference>
<protein>
    <submittedName>
        <fullName evidence="3">CLUMA_CG006599, isoform A</fullName>
    </submittedName>
</protein>
<dbReference type="AlphaFoldDB" id="A0A1J1I3Y9"/>
<gene>
    <name evidence="3" type="primary">putative Chaoptin</name>
    <name evidence="3" type="ORF">CLUMA_CG006599</name>
</gene>
<name>A0A1J1I3Y9_9DIPT</name>
<evidence type="ECO:0000256" key="1">
    <source>
        <dbReference type="ARBA" id="ARBA00022614"/>
    </source>
</evidence>
<dbReference type="Gene3D" id="3.80.10.10">
    <property type="entry name" value="Ribonuclease Inhibitor"/>
    <property type="match status" value="5"/>
</dbReference>
<sequence length="807" mass="92045">MTQLPDLRELTSLSELDLSNNRLKFIGDTSFHFLKNLRILDLNDNQIDLLHKGLFQRDIHHKLEEISIEFNNLRLISTHNFVDLEKLHYISLRDNRIERLERRAFMNLDNLRHLSLRGNKLSSISDEAFQNLPALGILDLAYNSLRSFDFDYFDQVGTLKHLLVNVSHNHIMELTDNTSSYSNFREQDPCNDFISGSSIHHSNIKILDLSFNNISRISPGYFKPTELSLISLNLAYNVIMNTSRDIFGNFLRLQILDLSNNFIEYIVPDTFRNSRKIQVLNLAHNELTDIAPDTFRTLGDLRIVDLSFNLLRSIPDSLFIGDDLERLDLSHNQLTKIPVTSLTNVAALTLCELDLSFNHIGAIHSMDLSNKFRRLTKLDLSNNRLARLEDAAFATLPNIAILDLSNNNELEVYGRVFIGLEKNLMDLSLNNISIIQMPDIALPNLRVLSISHNELPSISPEIAANLTSLRDLDLSENDLTTVPLMTHYLPFLRSLSLAGNPITLLSNTSLLGPAKTLEYLDISHLQLVVIENGILNKLRNLRSLRLSTYPGLTDFNIPTILDGVENIRELWIESPASKLVKIVSKEGVETYKNVQETASDLRSELYGTLPRKIRTLTIGGAGFTRLADGIFDAVQASSLHLVLFNTTLSGLPPTMFHRVGRVYNLSIEIDSNNKLFKKIPNPNSAEYPNMPDRILLTDLAIHYTSLSCDCELGWVEYWQRKKRQYFCSYDQWEDEVNVKSEFYKPNNCDTFYHDDDLRLARCSNKNGERLLEILKTELECGWSAGTKQEINIFAFSVFAIVFILAQL</sequence>
<dbReference type="PRINTS" id="PR00019">
    <property type="entry name" value="LEURICHRPT"/>
</dbReference>
<dbReference type="EMBL" id="CVRI01000036">
    <property type="protein sequence ID" value="CRK93089.1"/>
    <property type="molecule type" value="Genomic_DNA"/>
</dbReference>
<dbReference type="InterPro" id="IPR003591">
    <property type="entry name" value="Leu-rich_rpt_typical-subtyp"/>
</dbReference>
<dbReference type="InterPro" id="IPR001611">
    <property type="entry name" value="Leu-rich_rpt"/>
</dbReference>
<keyword evidence="4" id="KW-1185">Reference proteome</keyword>
<dbReference type="SUPFAM" id="SSF52047">
    <property type="entry name" value="RNI-like"/>
    <property type="match status" value="1"/>
</dbReference>
<evidence type="ECO:0000256" key="2">
    <source>
        <dbReference type="ARBA" id="ARBA00022737"/>
    </source>
</evidence>
<reference evidence="3 4" key="1">
    <citation type="submission" date="2015-04" db="EMBL/GenBank/DDBJ databases">
        <authorList>
            <person name="Syromyatnikov M.Y."/>
            <person name="Popov V.N."/>
        </authorList>
    </citation>
    <scope>NUCLEOTIDE SEQUENCE [LARGE SCALE GENOMIC DNA]</scope>
</reference>